<dbReference type="RefSeq" id="WP_326568041.1">
    <property type="nucleotide sequence ID" value="NZ_CP142149.1"/>
</dbReference>
<dbReference type="EMBL" id="CP142149">
    <property type="protein sequence ID" value="WSE29052.1"/>
    <property type="molecule type" value="Genomic_DNA"/>
</dbReference>
<proteinExistence type="predicted"/>
<evidence type="ECO:0000313" key="1">
    <source>
        <dbReference type="EMBL" id="WSE29052.1"/>
    </source>
</evidence>
<evidence type="ECO:0000313" key="2">
    <source>
        <dbReference type="Proteomes" id="UP001330812"/>
    </source>
</evidence>
<reference evidence="1 2" key="1">
    <citation type="journal article" date="2015" name="Int. J. Syst. Evol. Microbiol.">
        <title>Amycolatopsis rhabdoformis sp. nov., an actinomycete isolated from a tropical forest soil.</title>
        <authorList>
            <person name="Souza W.R."/>
            <person name="Silva R.E."/>
            <person name="Goodfellow M."/>
            <person name="Busarakam K."/>
            <person name="Figueiro F.S."/>
            <person name="Ferreira D."/>
            <person name="Rodrigues-Filho E."/>
            <person name="Moraes L.A.B."/>
            <person name="Zucchi T.D."/>
        </authorList>
    </citation>
    <scope>NUCLEOTIDE SEQUENCE [LARGE SCALE GENOMIC DNA]</scope>
    <source>
        <strain evidence="1 2">NCIMB 14900</strain>
    </source>
</reference>
<name>A0ABZ1I3T6_9PSEU</name>
<accession>A0ABZ1I3T6</accession>
<keyword evidence="2" id="KW-1185">Reference proteome</keyword>
<dbReference type="Proteomes" id="UP001330812">
    <property type="component" value="Chromosome"/>
</dbReference>
<protein>
    <submittedName>
        <fullName evidence="1">Uncharacterized protein</fullName>
    </submittedName>
</protein>
<gene>
    <name evidence="1" type="ORF">VSH64_40580</name>
</gene>
<organism evidence="1 2">
    <name type="scientific">Amycolatopsis rhabdoformis</name>
    <dbReference type="NCBI Taxonomy" id="1448059"/>
    <lineage>
        <taxon>Bacteria</taxon>
        <taxon>Bacillati</taxon>
        <taxon>Actinomycetota</taxon>
        <taxon>Actinomycetes</taxon>
        <taxon>Pseudonocardiales</taxon>
        <taxon>Pseudonocardiaceae</taxon>
        <taxon>Amycolatopsis</taxon>
    </lineage>
</organism>
<sequence length="126" mass="13337">MTDYLKFEAAHATAAGITGINNELAVGDLRVSLPRPFVPIGGDLAVGPVIEAVSNGLLIRTDRWTAMNLDPYATGVLPLTIASQATAAAVAREFDADPTITWTSRAADVLAWCQRWVTRQNGGGQS</sequence>